<proteinExistence type="predicted"/>
<dbReference type="Pfam" id="PF13432">
    <property type="entry name" value="TPR_16"/>
    <property type="match status" value="2"/>
</dbReference>
<evidence type="ECO:0000256" key="3">
    <source>
        <dbReference type="PROSITE-ProRule" id="PRU00339"/>
    </source>
</evidence>
<dbReference type="InterPro" id="IPR019734">
    <property type="entry name" value="TPR_rpt"/>
</dbReference>
<dbReference type="InterPro" id="IPR050498">
    <property type="entry name" value="Ycf3"/>
</dbReference>
<dbReference type="Gene3D" id="1.25.40.10">
    <property type="entry name" value="Tetratricopeptide repeat domain"/>
    <property type="match status" value="3"/>
</dbReference>
<keyword evidence="4" id="KW-1133">Transmembrane helix</keyword>
<keyword evidence="4" id="KW-0472">Membrane</keyword>
<evidence type="ECO:0000256" key="1">
    <source>
        <dbReference type="ARBA" id="ARBA00022737"/>
    </source>
</evidence>
<name>A0ABY4JD89_9BACT</name>
<dbReference type="SUPFAM" id="SSF48452">
    <property type="entry name" value="TPR-like"/>
    <property type="match status" value="1"/>
</dbReference>
<feature type="repeat" description="TPR" evidence="3">
    <location>
        <begin position="177"/>
        <end position="210"/>
    </location>
</feature>
<dbReference type="InterPro" id="IPR011990">
    <property type="entry name" value="TPR-like_helical_dom_sf"/>
</dbReference>
<reference evidence="5 6" key="1">
    <citation type="submission" date="2022-04" db="EMBL/GenBank/DDBJ databases">
        <title>Hymenobacter sp. isolated from the air.</title>
        <authorList>
            <person name="Won M."/>
            <person name="Lee C.-M."/>
            <person name="Woen H.-Y."/>
            <person name="Kwon S.-W."/>
        </authorList>
    </citation>
    <scope>NUCLEOTIDE SEQUENCE [LARGE SCALE GENOMIC DNA]</scope>
    <source>
        <strain evidence="6">5516 S-25</strain>
    </source>
</reference>
<dbReference type="EMBL" id="CP095848">
    <property type="protein sequence ID" value="UPL49736.1"/>
    <property type="molecule type" value="Genomic_DNA"/>
</dbReference>
<evidence type="ECO:0000256" key="4">
    <source>
        <dbReference type="SAM" id="Phobius"/>
    </source>
</evidence>
<feature type="transmembrane region" description="Helical" evidence="4">
    <location>
        <begin position="341"/>
        <end position="365"/>
    </location>
</feature>
<feature type="transmembrane region" description="Helical" evidence="4">
    <location>
        <begin position="297"/>
        <end position="321"/>
    </location>
</feature>
<organism evidence="5 6">
    <name type="scientific">Hymenobacter sublimis</name>
    <dbReference type="NCBI Taxonomy" id="2933777"/>
    <lineage>
        <taxon>Bacteria</taxon>
        <taxon>Pseudomonadati</taxon>
        <taxon>Bacteroidota</taxon>
        <taxon>Cytophagia</taxon>
        <taxon>Cytophagales</taxon>
        <taxon>Hymenobacteraceae</taxon>
        <taxon>Hymenobacter</taxon>
    </lineage>
</organism>
<feature type="transmembrane region" description="Helical" evidence="4">
    <location>
        <begin position="371"/>
        <end position="389"/>
    </location>
</feature>
<keyword evidence="1" id="KW-0677">Repeat</keyword>
<sequence length="401" mass="45920">MKHAEHTRWQETVQHLLAVRRPEQAEQLLRHRLAINPQEAAAHELLGLVLLNQRNRNAEALAAIREAIALDPQQPDAHYFHSVWLLRNEQPFEALRAIEEALRLNARNATYLGYKAVILNARQHPEAALETTAQGLFLDPGHVECLYQRIRALKDLGRYELAVVTLQQLVRWHPNLAVAHAQLGEEALRTHQLKVAEGHFREAIRLNPTNERTQRKLLPLLAQLGQEAQRQRKPDEARRYFLELWRLAPHEPAAHHGLEQLAKESFWLKRQLLRLDAWSEAVQQDLKKGQLRAFLQLYLVMVPLMALFCLPLLLVMLYATLQWRLHPDVQRLRQHSRQATIGRVAVEVGVGLLGLGLIVALRLWLNTVSDEVILVLLGLLAVSVGVNVLRQRRKASSSLPK</sequence>
<evidence type="ECO:0000256" key="2">
    <source>
        <dbReference type="ARBA" id="ARBA00022803"/>
    </source>
</evidence>
<dbReference type="SMART" id="SM00028">
    <property type="entry name" value="TPR"/>
    <property type="match status" value="6"/>
</dbReference>
<keyword evidence="2 3" id="KW-0802">TPR repeat</keyword>
<dbReference type="Proteomes" id="UP000829647">
    <property type="component" value="Chromosome"/>
</dbReference>
<keyword evidence="6" id="KW-1185">Reference proteome</keyword>
<protein>
    <submittedName>
        <fullName evidence="5">Tetratricopeptide repeat protein</fullName>
    </submittedName>
</protein>
<dbReference type="PANTHER" id="PTHR44858:SF1">
    <property type="entry name" value="UDP-N-ACETYLGLUCOSAMINE--PEPTIDE N-ACETYLGLUCOSAMINYLTRANSFERASE SPINDLY-RELATED"/>
    <property type="match status" value="1"/>
</dbReference>
<keyword evidence="4" id="KW-0812">Transmembrane</keyword>
<dbReference type="RefSeq" id="WP_247975872.1">
    <property type="nucleotide sequence ID" value="NZ_CP095848.1"/>
</dbReference>
<evidence type="ECO:0000313" key="6">
    <source>
        <dbReference type="Proteomes" id="UP000829647"/>
    </source>
</evidence>
<dbReference type="PANTHER" id="PTHR44858">
    <property type="entry name" value="TETRATRICOPEPTIDE REPEAT PROTEIN 6"/>
    <property type="match status" value="1"/>
</dbReference>
<accession>A0ABY4JD89</accession>
<gene>
    <name evidence="5" type="ORF">MWH26_02210</name>
</gene>
<evidence type="ECO:0000313" key="5">
    <source>
        <dbReference type="EMBL" id="UPL49736.1"/>
    </source>
</evidence>
<dbReference type="PROSITE" id="PS50005">
    <property type="entry name" value="TPR"/>
    <property type="match status" value="1"/>
</dbReference>